<reference evidence="3" key="1">
    <citation type="journal article" date="2009" name="PLoS ONE">
        <title>Methylobacterium genome sequences: a reference blueprint to investigate microbial metabolism of C1 compounds from natural and industrial sources.</title>
        <authorList>
            <person name="Vuilleumier S."/>
            <person name="Chistoserdova L."/>
            <person name="Lee M.-C."/>
            <person name="Bringel F."/>
            <person name="Lajus A."/>
            <person name="Zhou Y."/>
            <person name="Gourion B."/>
            <person name="Barbe V."/>
            <person name="Chang J."/>
            <person name="Cruveiller S."/>
            <person name="Dossat C."/>
            <person name="Gillett W."/>
            <person name="Gruffaz C."/>
            <person name="Haugen E."/>
            <person name="Hourcade E."/>
            <person name="Levy R."/>
            <person name="Mangenot S."/>
            <person name="Muller E."/>
            <person name="Nadalig T."/>
            <person name="Pagni M."/>
            <person name="Penny C."/>
            <person name="Peyraud R."/>
            <person name="Robinson D.G."/>
            <person name="Roche D."/>
            <person name="Rouy Z."/>
            <person name="Saenampechek C."/>
            <person name="Salvignol G."/>
            <person name="Vallenet D."/>
            <person name="Wu Z."/>
            <person name="Marx C.J."/>
            <person name="Vorholt J.A."/>
            <person name="Olson M.V."/>
            <person name="Kaul R."/>
            <person name="Weissenbach J."/>
            <person name="Medigue C."/>
            <person name="Lidstrom M.E."/>
        </authorList>
    </citation>
    <scope>NUCLEOTIDE SEQUENCE [LARGE SCALE GENOMIC DNA]</scope>
    <source>
        <strain evidence="3">DSM 6343 / CIP 106787 / DM4</strain>
    </source>
</reference>
<feature type="domain" description="J" evidence="1">
    <location>
        <begin position="4"/>
        <end position="69"/>
    </location>
</feature>
<dbReference type="SUPFAM" id="SSF49493">
    <property type="entry name" value="HSP40/DnaJ peptide-binding domain"/>
    <property type="match status" value="2"/>
</dbReference>
<dbReference type="Gene3D" id="2.60.260.20">
    <property type="entry name" value="Urease metallochaperone UreE, N-terminal domain"/>
    <property type="match status" value="2"/>
</dbReference>
<dbReference type="InterPro" id="IPR002939">
    <property type="entry name" value="DnaJ_C"/>
</dbReference>
<dbReference type="HOGENOM" id="CLU_017633_0_0_5"/>
<dbReference type="GO" id="GO:0042026">
    <property type="term" value="P:protein refolding"/>
    <property type="evidence" value="ECO:0007669"/>
    <property type="project" value="TreeGrafter"/>
</dbReference>
<dbReference type="SUPFAM" id="SSF46565">
    <property type="entry name" value="Chaperone J-domain"/>
    <property type="match status" value="1"/>
</dbReference>
<dbReference type="InterPro" id="IPR018253">
    <property type="entry name" value="DnaJ_domain_CS"/>
</dbReference>
<evidence type="ECO:0000259" key="1">
    <source>
        <dbReference type="PROSITE" id="PS50076"/>
    </source>
</evidence>
<evidence type="ECO:0000313" key="3">
    <source>
        <dbReference type="Proteomes" id="UP000008070"/>
    </source>
</evidence>
<dbReference type="CDD" id="cd10747">
    <property type="entry name" value="DnaJ_C"/>
    <property type="match status" value="1"/>
</dbReference>
<dbReference type="GO" id="GO:0051082">
    <property type="term" value="F:unfolded protein binding"/>
    <property type="evidence" value="ECO:0007669"/>
    <property type="project" value="InterPro"/>
</dbReference>
<dbReference type="GO" id="GO:0005737">
    <property type="term" value="C:cytoplasm"/>
    <property type="evidence" value="ECO:0007669"/>
    <property type="project" value="TreeGrafter"/>
</dbReference>
<dbReference type="Gene3D" id="1.10.287.110">
    <property type="entry name" value="DnaJ domain"/>
    <property type="match status" value="1"/>
</dbReference>
<dbReference type="Pfam" id="PF00226">
    <property type="entry name" value="DnaJ"/>
    <property type="match status" value="1"/>
</dbReference>
<dbReference type="FunFam" id="2.60.260.20:FF:000013">
    <property type="entry name" value="DnaJ subfamily B member 11"/>
    <property type="match status" value="1"/>
</dbReference>
<proteinExistence type="predicted"/>
<dbReference type="PROSITE" id="PS00636">
    <property type="entry name" value="DNAJ_1"/>
    <property type="match status" value="1"/>
</dbReference>
<protein>
    <submittedName>
        <fullName evidence="2">Heat shock protein DnaJ</fullName>
    </submittedName>
</protein>
<dbReference type="InterPro" id="IPR036869">
    <property type="entry name" value="J_dom_sf"/>
</dbReference>
<dbReference type="InterPro" id="IPR008971">
    <property type="entry name" value="HSP40/DnaJ_pept-bd"/>
</dbReference>
<dbReference type="PROSITE" id="PS50076">
    <property type="entry name" value="DNAJ_2"/>
    <property type="match status" value="1"/>
</dbReference>
<dbReference type="PANTHER" id="PTHR43096">
    <property type="entry name" value="DNAJ HOMOLOG 1, MITOCHONDRIAL-RELATED"/>
    <property type="match status" value="1"/>
</dbReference>
<dbReference type="AlphaFoldDB" id="C7C825"/>
<dbReference type="PRINTS" id="PR00625">
    <property type="entry name" value="JDOMAIN"/>
</dbReference>
<dbReference type="InterPro" id="IPR001623">
    <property type="entry name" value="DnaJ_domain"/>
</dbReference>
<dbReference type="PANTHER" id="PTHR43096:SF10">
    <property type="entry name" value="CHAPERONE PROTEIN DNAJ A6, CHLOROPLASTIC"/>
    <property type="match status" value="1"/>
</dbReference>
<dbReference type="CDD" id="cd06257">
    <property type="entry name" value="DnaJ"/>
    <property type="match status" value="1"/>
</dbReference>
<dbReference type="SMART" id="SM00271">
    <property type="entry name" value="DnaJ"/>
    <property type="match status" value="1"/>
</dbReference>
<gene>
    <name evidence="2" type="ORF">METD_I0289</name>
</gene>
<keyword evidence="2" id="KW-0346">Stress response</keyword>
<accession>C7C825</accession>
<evidence type="ECO:0000313" key="2">
    <source>
        <dbReference type="EMBL" id="CAX21954.1"/>
    </source>
</evidence>
<organism evidence="2 3">
    <name type="scientific">Methylorubrum extorquens (strain DSM 6343 / CIP 106787 / DM4)</name>
    <name type="common">Methylobacterium extorquens</name>
    <dbReference type="NCBI Taxonomy" id="661410"/>
    <lineage>
        <taxon>Bacteria</taxon>
        <taxon>Pseudomonadati</taxon>
        <taxon>Pseudomonadota</taxon>
        <taxon>Alphaproteobacteria</taxon>
        <taxon>Hyphomicrobiales</taxon>
        <taxon>Methylobacteriaceae</taxon>
        <taxon>Methylorubrum</taxon>
    </lineage>
</organism>
<name>C7C825_METED</name>
<dbReference type="GeneID" id="72987647"/>
<dbReference type="EMBL" id="FP103042">
    <property type="protein sequence ID" value="CAX21954.1"/>
    <property type="molecule type" value="Genomic_DNA"/>
</dbReference>
<dbReference type="Proteomes" id="UP000008070">
    <property type="component" value="Chromosome"/>
</dbReference>
<dbReference type="KEGG" id="mdi:METDI0289"/>
<dbReference type="Pfam" id="PF01556">
    <property type="entry name" value="DnaJ_C"/>
    <property type="match status" value="1"/>
</dbReference>
<dbReference type="RefSeq" id="WP_012779092.1">
    <property type="nucleotide sequence ID" value="NC_012988.1"/>
</dbReference>
<sequence length="301" mass="33039">MTDDPYEVLGVTRDASAEVIQKAFRRLAKKHHPDLNPGDATAADAFKRLSAAYEILGDSEKRARFDRGEIDASGAERPPPRYFRDFAEAGGEHPYASSAGFEDILSEDDILSEILRRRTRADVRTRGADIRMRMPIDFLDAINGTIKRVTLPGGALVDLPVPKGAEDGQVLRLRGMGEPGLNGGPRGDAYVELTVRPHRFFRRDGENLRLDLPISLSEAVLGGRVEVPTPTGRVAMTLPKGSNTGRVMRLRGKGVPRGDGGRGDLYVELRVVLPDADPEFVAFVERWEAGKTQDPRRDMGG</sequence>